<keyword evidence="2" id="KW-1185">Reference proteome</keyword>
<reference evidence="1" key="1">
    <citation type="journal article" date="2022" name="Int. J. Mol. Sci.">
        <title>Draft Genome of Tanacetum Coccineum: Genomic Comparison of Closely Related Tanacetum-Family Plants.</title>
        <authorList>
            <person name="Yamashiro T."/>
            <person name="Shiraishi A."/>
            <person name="Nakayama K."/>
            <person name="Satake H."/>
        </authorList>
    </citation>
    <scope>NUCLEOTIDE SEQUENCE</scope>
</reference>
<proteinExistence type="predicted"/>
<dbReference type="Proteomes" id="UP001151760">
    <property type="component" value="Unassembled WGS sequence"/>
</dbReference>
<name>A0ABQ5HB62_9ASTR</name>
<sequence length="323" mass="37330">MTRSSNKELIKPYNEPERVLHSLRKLFKTTSFDHSSSSEFELFSEYKEQVEGEIAETMTEPTREDGSKNEDANKHIKSILDIVDLFTTLDVTMDQLMLRVFPITLTGAASRCSTKQSWQDYPLKEEGKILEEAYYTQFGVPFSNLRRYRAAASGFYQRDNGNPSYQERIQTMEESLSKFMIQIGQMSKVLQERGSESLLSSTKTNLRDHVKSITTTEEADTTLIRRIGPNQYAVSSLKEDDNMPLIELSRTSVPFPSRLKEKIYDEKEILTKLKKLQVNSTKPAKTLRRLLKEKSRIKEEIKATMHEHFSTTLKDNQPQKGKY</sequence>
<evidence type="ECO:0000313" key="2">
    <source>
        <dbReference type="Proteomes" id="UP001151760"/>
    </source>
</evidence>
<dbReference type="EMBL" id="BQNB010019361">
    <property type="protein sequence ID" value="GJT84472.1"/>
    <property type="molecule type" value="Genomic_DNA"/>
</dbReference>
<organism evidence="1 2">
    <name type="scientific">Tanacetum coccineum</name>
    <dbReference type="NCBI Taxonomy" id="301880"/>
    <lineage>
        <taxon>Eukaryota</taxon>
        <taxon>Viridiplantae</taxon>
        <taxon>Streptophyta</taxon>
        <taxon>Embryophyta</taxon>
        <taxon>Tracheophyta</taxon>
        <taxon>Spermatophyta</taxon>
        <taxon>Magnoliopsida</taxon>
        <taxon>eudicotyledons</taxon>
        <taxon>Gunneridae</taxon>
        <taxon>Pentapetalae</taxon>
        <taxon>asterids</taxon>
        <taxon>campanulids</taxon>
        <taxon>Asterales</taxon>
        <taxon>Asteraceae</taxon>
        <taxon>Asteroideae</taxon>
        <taxon>Anthemideae</taxon>
        <taxon>Anthemidinae</taxon>
        <taxon>Tanacetum</taxon>
    </lineage>
</organism>
<accession>A0ABQ5HB62</accession>
<reference evidence="1" key="2">
    <citation type="submission" date="2022-01" db="EMBL/GenBank/DDBJ databases">
        <authorList>
            <person name="Yamashiro T."/>
            <person name="Shiraishi A."/>
            <person name="Satake H."/>
            <person name="Nakayama K."/>
        </authorList>
    </citation>
    <scope>NUCLEOTIDE SEQUENCE</scope>
</reference>
<gene>
    <name evidence="1" type="ORF">Tco_1058814</name>
</gene>
<protein>
    <submittedName>
        <fullName evidence="1">Uncharacterized protein</fullName>
    </submittedName>
</protein>
<evidence type="ECO:0000313" key="1">
    <source>
        <dbReference type="EMBL" id="GJT84472.1"/>
    </source>
</evidence>
<comment type="caution">
    <text evidence="1">The sequence shown here is derived from an EMBL/GenBank/DDBJ whole genome shotgun (WGS) entry which is preliminary data.</text>
</comment>